<dbReference type="GeneID" id="43165828"/>
<keyword evidence="8 12" id="KW-0798">TonB box</keyword>
<evidence type="ECO:0000313" key="17">
    <source>
        <dbReference type="Proteomes" id="UP001326110"/>
    </source>
</evidence>
<keyword evidence="6" id="KW-0408">Iron</keyword>
<dbReference type="InterPro" id="IPR036942">
    <property type="entry name" value="Beta-barrel_TonB_sf"/>
</dbReference>
<evidence type="ECO:0000256" key="10">
    <source>
        <dbReference type="ARBA" id="ARBA00023237"/>
    </source>
</evidence>
<evidence type="ECO:0000256" key="7">
    <source>
        <dbReference type="ARBA" id="ARBA00023065"/>
    </source>
</evidence>
<keyword evidence="10 11" id="KW-0998">Cell outer membrane</keyword>
<proteinExistence type="inferred from homology"/>
<evidence type="ECO:0000256" key="1">
    <source>
        <dbReference type="ARBA" id="ARBA00004571"/>
    </source>
</evidence>
<keyword evidence="3 11" id="KW-1134">Transmembrane beta strand</keyword>
<dbReference type="SUPFAM" id="SSF56935">
    <property type="entry name" value="Porins"/>
    <property type="match status" value="1"/>
</dbReference>
<keyword evidence="5 11" id="KW-0812">Transmembrane</keyword>
<dbReference type="Gene3D" id="2.40.170.20">
    <property type="entry name" value="TonB-dependent receptor, beta-barrel domain"/>
    <property type="match status" value="1"/>
</dbReference>
<keyword evidence="16" id="KW-0675">Receptor</keyword>
<dbReference type="InterPro" id="IPR039426">
    <property type="entry name" value="TonB-dep_rcpt-like"/>
</dbReference>
<evidence type="ECO:0000256" key="12">
    <source>
        <dbReference type="RuleBase" id="RU003357"/>
    </source>
</evidence>
<evidence type="ECO:0000256" key="13">
    <source>
        <dbReference type="SAM" id="SignalP"/>
    </source>
</evidence>
<dbReference type="InterPro" id="IPR012910">
    <property type="entry name" value="Plug_dom"/>
</dbReference>
<evidence type="ECO:0000256" key="2">
    <source>
        <dbReference type="ARBA" id="ARBA00022448"/>
    </source>
</evidence>
<evidence type="ECO:0000259" key="15">
    <source>
        <dbReference type="Pfam" id="PF07715"/>
    </source>
</evidence>
<comment type="subcellular location">
    <subcellularLocation>
        <location evidence="1 11">Cell outer membrane</location>
        <topology evidence="1 11">Multi-pass membrane protein</topology>
    </subcellularLocation>
</comment>
<dbReference type="Pfam" id="PF07715">
    <property type="entry name" value="Plug"/>
    <property type="match status" value="1"/>
</dbReference>
<evidence type="ECO:0000259" key="14">
    <source>
        <dbReference type="Pfam" id="PF00593"/>
    </source>
</evidence>
<organism evidence="16 17">
    <name type="scientific">Duganella zoogloeoides</name>
    <dbReference type="NCBI Taxonomy" id="75659"/>
    <lineage>
        <taxon>Bacteria</taxon>
        <taxon>Pseudomonadati</taxon>
        <taxon>Pseudomonadota</taxon>
        <taxon>Betaproteobacteria</taxon>
        <taxon>Burkholderiales</taxon>
        <taxon>Oxalobacteraceae</taxon>
        <taxon>Telluria group</taxon>
        <taxon>Duganella</taxon>
    </lineage>
</organism>
<sequence>MPRISPGAPLRLNTLARATALALTGLAAHCSLHAQEAAAKPEEGLQTVVVSAQKRLQSMQNVPVAVNTVDSRAIENQQIMEFSDLTRVAPSMTLNQNPGNNTISLRGIGTFAYSTGIESAVSVIVDDVPVIQQAQAFSNLSDVERIEVLRGPQGTLFGKNSSAGVINVVTRASAETLEGSAQVTLTSDGEHRVEASISGPLSEAAGFRLNVYGNQRDGEITNLATDHDLNGDRGKGVRARLDLKPAAGVTARIIADYSIRQVEGPVTTMRSVPPGSRQQGVAPLEPALVGVNVGPENRSVRMDTPGFNRNEAGSLSASIGWKLDRHTLNSTTTYQDWRNTVLADFDFSNVDLLAALTNNVRHGGVSFTSPTRSRMFTQELRLTSNGDGVFNYLGGLYYSNSDTNRKFDRGPVLSVARWDASNGNRTLAAFGQADYKLTDATRINAGVRYNREKIDVDYTNLVPTAQPRYVGENTDTATTAKLALQHDLDKAIMVYASYATGYKGAGYDISSGFDATRVRLPVAPEKSKAIELGLKSRFLQNRVQLNATAFQTDYDDFQAQSSRIDPLTNIRQNAVTNVGELRTKGVELELTAKPINTLMIESSLAYVDARIRSMPNGLCYPGQTVAQGCVRVGTASVQDLAGKRLSNAPKLKFTLGGTYNFGFGESGYSGVANLNYQHQSAVNFDLGVNPLTEQQGYGILNGSIGVSSPDRNWKVTLFVNNLLDKSYSSFIGDHYNFYNGSHVLMQYLPRNSERYAGLRVKYEF</sequence>
<feature type="signal peptide" evidence="13">
    <location>
        <begin position="1"/>
        <end position="34"/>
    </location>
</feature>
<dbReference type="PANTHER" id="PTHR32552">
    <property type="entry name" value="FERRICHROME IRON RECEPTOR-RELATED"/>
    <property type="match status" value="1"/>
</dbReference>
<dbReference type="RefSeq" id="WP_019924274.1">
    <property type="nucleotide sequence ID" value="NZ_CP140152.1"/>
</dbReference>
<evidence type="ECO:0000256" key="3">
    <source>
        <dbReference type="ARBA" id="ARBA00022452"/>
    </source>
</evidence>
<keyword evidence="4" id="KW-0410">Iron transport</keyword>
<evidence type="ECO:0000256" key="11">
    <source>
        <dbReference type="PROSITE-ProRule" id="PRU01360"/>
    </source>
</evidence>
<feature type="chain" id="PRO_5045624013" evidence="13">
    <location>
        <begin position="35"/>
        <end position="764"/>
    </location>
</feature>
<evidence type="ECO:0000256" key="4">
    <source>
        <dbReference type="ARBA" id="ARBA00022496"/>
    </source>
</evidence>
<accession>A0ABZ0Y702</accession>
<dbReference type="CDD" id="cd01347">
    <property type="entry name" value="ligand_gated_channel"/>
    <property type="match status" value="1"/>
</dbReference>
<gene>
    <name evidence="16" type="ORF">SR858_13900</name>
</gene>
<keyword evidence="13" id="KW-0732">Signal</keyword>
<protein>
    <submittedName>
        <fullName evidence="16">TonB-dependent receptor</fullName>
    </submittedName>
</protein>
<keyword evidence="9 11" id="KW-0472">Membrane</keyword>
<dbReference type="PROSITE" id="PS52016">
    <property type="entry name" value="TONB_DEPENDENT_REC_3"/>
    <property type="match status" value="1"/>
</dbReference>
<dbReference type="InterPro" id="IPR000531">
    <property type="entry name" value="Beta-barrel_TonB"/>
</dbReference>
<keyword evidence="17" id="KW-1185">Reference proteome</keyword>
<evidence type="ECO:0000256" key="5">
    <source>
        <dbReference type="ARBA" id="ARBA00022692"/>
    </source>
</evidence>
<dbReference type="Pfam" id="PF00593">
    <property type="entry name" value="TonB_dep_Rec_b-barrel"/>
    <property type="match status" value="1"/>
</dbReference>
<feature type="domain" description="TonB-dependent receptor plug" evidence="15">
    <location>
        <begin position="60"/>
        <end position="165"/>
    </location>
</feature>
<feature type="domain" description="TonB-dependent receptor-like beta-barrel" evidence="14">
    <location>
        <begin position="306"/>
        <end position="722"/>
    </location>
</feature>
<keyword evidence="2 11" id="KW-0813">Transport</keyword>
<reference evidence="16 17" key="1">
    <citation type="submission" date="2023-11" db="EMBL/GenBank/DDBJ databases">
        <title>MicrobeMod: A computational toolkit for identifying prokaryotic methylation and restriction-modification with nanopore sequencing.</title>
        <authorList>
            <person name="Crits-Christoph A."/>
            <person name="Kang S.C."/>
            <person name="Lee H."/>
            <person name="Ostrov N."/>
        </authorList>
    </citation>
    <scope>NUCLEOTIDE SEQUENCE [LARGE SCALE GENOMIC DNA]</scope>
    <source>
        <strain evidence="16 17">ATCC 25935</strain>
    </source>
</reference>
<evidence type="ECO:0000256" key="9">
    <source>
        <dbReference type="ARBA" id="ARBA00023136"/>
    </source>
</evidence>
<keyword evidence="7" id="KW-0406">Ion transport</keyword>
<name>A0ABZ0Y702_9BURK</name>
<evidence type="ECO:0000313" key="16">
    <source>
        <dbReference type="EMBL" id="WQH07384.1"/>
    </source>
</evidence>
<evidence type="ECO:0000256" key="6">
    <source>
        <dbReference type="ARBA" id="ARBA00023004"/>
    </source>
</evidence>
<dbReference type="EMBL" id="CP140152">
    <property type="protein sequence ID" value="WQH07384.1"/>
    <property type="molecule type" value="Genomic_DNA"/>
</dbReference>
<dbReference type="Proteomes" id="UP001326110">
    <property type="component" value="Chromosome"/>
</dbReference>
<evidence type="ECO:0000256" key="8">
    <source>
        <dbReference type="ARBA" id="ARBA00023077"/>
    </source>
</evidence>
<comment type="similarity">
    <text evidence="11 12">Belongs to the TonB-dependent receptor family.</text>
</comment>
<dbReference type="PANTHER" id="PTHR32552:SF81">
    <property type="entry name" value="TONB-DEPENDENT OUTER MEMBRANE RECEPTOR"/>
    <property type="match status" value="1"/>
</dbReference>